<keyword evidence="1" id="KW-0175">Coiled coil</keyword>
<protein>
    <submittedName>
        <fullName evidence="2">Uncharacterized protein</fullName>
    </submittedName>
</protein>
<accession>A0A450TJL0</accession>
<name>A0A450TJL0_9GAMM</name>
<evidence type="ECO:0000313" key="2">
    <source>
        <dbReference type="EMBL" id="VFJ67603.1"/>
    </source>
</evidence>
<gene>
    <name evidence="2" type="ORF">BECKDK2373C_GA0170839_11675</name>
</gene>
<dbReference type="AlphaFoldDB" id="A0A450TJL0"/>
<evidence type="ECO:0000256" key="1">
    <source>
        <dbReference type="SAM" id="Coils"/>
    </source>
</evidence>
<sequence length="261" mass="29328">MSGYDQKSCSALEKPFYRPVEAAIRWCGLVEYEAKILAVLEGSYIPDVGQFPQWPCLRVNTEKVLDAIQNGDIRHGRDGKTVAVDDHVAPARLTVRHTDLREWMAKHYPDQKPAFLFDETERKAHAAINADSFRALQADRDAMKADLEKAKERLAKIKEERDSLLSERDSLRHIVDNRQQAIGEPSERSERTYLNIIGGLVEQMLSDSPKGKKQSIFENQGAIISVMLGHYQHIKGMGDSNLEKIMAAANKTLKDSKPTGG</sequence>
<reference evidence="2" key="1">
    <citation type="submission" date="2019-02" db="EMBL/GenBank/DDBJ databases">
        <authorList>
            <person name="Gruber-Vodicka R. H."/>
            <person name="Seah K. B. B."/>
        </authorList>
    </citation>
    <scope>NUCLEOTIDE SEQUENCE</scope>
    <source>
        <strain evidence="2">BECK_DK161</strain>
    </source>
</reference>
<dbReference type="EMBL" id="CAADEY010000167">
    <property type="protein sequence ID" value="VFJ67603.1"/>
    <property type="molecule type" value="Genomic_DNA"/>
</dbReference>
<organism evidence="2">
    <name type="scientific">Candidatus Kentrum sp. DK</name>
    <dbReference type="NCBI Taxonomy" id="2126562"/>
    <lineage>
        <taxon>Bacteria</taxon>
        <taxon>Pseudomonadati</taxon>
        <taxon>Pseudomonadota</taxon>
        <taxon>Gammaproteobacteria</taxon>
        <taxon>Candidatus Kentrum</taxon>
    </lineage>
</organism>
<proteinExistence type="predicted"/>
<feature type="coiled-coil region" evidence="1">
    <location>
        <begin position="133"/>
        <end position="174"/>
    </location>
</feature>